<dbReference type="Proteomes" id="UP000517523">
    <property type="component" value="Unassembled WGS sequence"/>
</dbReference>
<dbReference type="GO" id="GO:0010181">
    <property type="term" value="F:FMN binding"/>
    <property type="evidence" value="ECO:0007669"/>
    <property type="project" value="InterPro"/>
</dbReference>
<accession>A0A839TTB6</accession>
<dbReference type="InterPro" id="IPR045247">
    <property type="entry name" value="Oye-like"/>
</dbReference>
<comment type="caution">
    <text evidence="2">The sequence shown here is derived from an EMBL/GenBank/DDBJ whole genome shotgun (WGS) entry which is preliminary data.</text>
</comment>
<dbReference type="SUPFAM" id="SSF51395">
    <property type="entry name" value="FMN-linked oxidoreductases"/>
    <property type="match status" value="1"/>
</dbReference>
<feature type="domain" description="NADH:flavin oxidoreductase/NADH oxidase N-terminal" evidence="1">
    <location>
        <begin position="5"/>
        <end position="336"/>
    </location>
</feature>
<dbReference type="GO" id="GO:0016491">
    <property type="term" value="F:oxidoreductase activity"/>
    <property type="evidence" value="ECO:0007669"/>
    <property type="project" value="InterPro"/>
</dbReference>
<reference evidence="2 3" key="1">
    <citation type="submission" date="2020-08" db="EMBL/GenBank/DDBJ databases">
        <title>Genomic Encyclopedia of Type Strains, Phase III (KMG-III): the genomes of soil and plant-associated and newly described type strains.</title>
        <authorList>
            <person name="Whitman W."/>
        </authorList>
    </citation>
    <scope>NUCLEOTIDE SEQUENCE [LARGE SCALE GENOMIC DNA]</scope>
    <source>
        <strain evidence="2 3">CECT 5831</strain>
    </source>
</reference>
<gene>
    <name evidence="2" type="ORF">FHS19_003292</name>
</gene>
<dbReference type="InterPro" id="IPR013785">
    <property type="entry name" value="Aldolase_TIM"/>
</dbReference>
<dbReference type="Pfam" id="PF00724">
    <property type="entry name" value="Oxidored_FMN"/>
    <property type="match status" value="1"/>
</dbReference>
<dbReference type="AlphaFoldDB" id="A0A839TTB6"/>
<dbReference type="PANTHER" id="PTHR22893">
    <property type="entry name" value="NADH OXIDOREDUCTASE-RELATED"/>
    <property type="match status" value="1"/>
</dbReference>
<dbReference type="Gene3D" id="3.20.20.70">
    <property type="entry name" value="Aldolase class I"/>
    <property type="match status" value="1"/>
</dbReference>
<proteinExistence type="predicted"/>
<evidence type="ECO:0000313" key="3">
    <source>
        <dbReference type="Proteomes" id="UP000517523"/>
    </source>
</evidence>
<protein>
    <submittedName>
        <fullName evidence="2">2,4-dienoyl-CoA reductase-like NADH-dependent reductase (Old Yellow Enzyme family)</fullName>
    </submittedName>
</protein>
<organism evidence="2 3">
    <name type="scientific">Paenibacillus rhizosphaerae</name>
    <dbReference type="NCBI Taxonomy" id="297318"/>
    <lineage>
        <taxon>Bacteria</taxon>
        <taxon>Bacillati</taxon>
        <taxon>Bacillota</taxon>
        <taxon>Bacilli</taxon>
        <taxon>Bacillales</taxon>
        <taxon>Paenibacillaceae</taxon>
        <taxon>Paenibacillus</taxon>
    </lineage>
</organism>
<dbReference type="InterPro" id="IPR001155">
    <property type="entry name" value="OxRdtase_FMN_N"/>
</dbReference>
<dbReference type="RefSeq" id="WP_183582783.1">
    <property type="nucleotide sequence ID" value="NZ_JACHXJ010000002.1"/>
</dbReference>
<dbReference type="EMBL" id="JACHXJ010000002">
    <property type="protein sequence ID" value="MBB3128638.1"/>
    <property type="molecule type" value="Genomic_DNA"/>
</dbReference>
<evidence type="ECO:0000259" key="1">
    <source>
        <dbReference type="Pfam" id="PF00724"/>
    </source>
</evidence>
<dbReference type="PANTHER" id="PTHR22893:SF91">
    <property type="entry name" value="NADPH DEHYDROGENASE 2-RELATED"/>
    <property type="match status" value="1"/>
</dbReference>
<sequence>MKYKELLQPVRIGNWHLRTRIAMAPMTRSFADDTTGTVGKDVVAYYQRRAQDGIGLIITEGITPSPRGKGTFGVPGLYTREQANAWRKVTEAVHEEGGTIIAQLWHVGRLTHPDLTGGHAPQAPSAVQAEGLVHRLRKPFAMPESMTIREIGGAVQQYTQAARFAIEAGFDGVELHGAHGYLIDQFAWEVTNRRTDRYGRGRSGRFQFMKEVLCAVGEAIGMDRVIVRFSELKDDQPNFKWQDPMAEIEAYLEVFRETDLRVLHPSTNTFTQPVADGMTLHELIRKRWDGAIIGVGGLTPSSAADAIRASVIDIAAFGKPLLANPDFVWRLRNNQPLIPYEPEVHLKQLL</sequence>
<name>A0A839TTB6_9BACL</name>
<evidence type="ECO:0000313" key="2">
    <source>
        <dbReference type="EMBL" id="MBB3128638.1"/>
    </source>
</evidence>